<dbReference type="AlphaFoldDB" id="A0A316TE06"/>
<reference evidence="1 2" key="1">
    <citation type="submission" date="2018-05" db="EMBL/GenBank/DDBJ databases">
        <title>Nocardioides silvaticus genome.</title>
        <authorList>
            <person name="Li C."/>
            <person name="Wang G."/>
        </authorList>
    </citation>
    <scope>NUCLEOTIDE SEQUENCE [LARGE SCALE GENOMIC DNA]</scope>
    <source>
        <strain evidence="1 2">CCTCC AB 2018079</strain>
    </source>
</reference>
<gene>
    <name evidence="1" type="ORF">DJ010_19195</name>
</gene>
<dbReference type="OrthoDB" id="9790144at2"/>
<evidence type="ECO:0008006" key="3">
    <source>
        <dbReference type="Google" id="ProtNLM"/>
    </source>
</evidence>
<dbReference type="InterPro" id="IPR036465">
    <property type="entry name" value="vWFA_dom_sf"/>
</dbReference>
<organism evidence="1 2">
    <name type="scientific">Nocardioides silvaticus</name>
    <dbReference type="NCBI Taxonomy" id="2201891"/>
    <lineage>
        <taxon>Bacteria</taxon>
        <taxon>Bacillati</taxon>
        <taxon>Actinomycetota</taxon>
        <taxon>Actinomycetes</taxon>
        <taxon>Propionibacteriales</taxon>
        <taxon>Nocardioidaceae</taxon>
        <taxon>Nocardioides</taxon>
    </lineage>
</organism>
<dbReference type="SUPFAM" id="SSF53300">
    <property type="entry name" value="vWA-like"/>
    <property type="match status" value="1"/>
</dbReference>
<dbReference type="EMBL" id="QGDD01000010">
    <property type="protein sequence ID" value="PWN01289.1"/>
    <property type="molecule type" value="Genomic_DNA"/>
</dbReference>
<comment type="caution">
    <text evidence="1">The sequence shown here is derived from an EMBL/GenBank/DDBJ whole genome shotgun (WGS) entry which is preliminary data.</text>
</comment>
<evidence type="ECO:0000313" key="1">
    <source>
        <dbReference type="EMBL" id="PWN01289.1"/>
    </source>
</evidence>
<dbReference type="CDD" id="cd00198">
    <property type="entry name" value="vWFA"/>
    <property type="match status" value="1"/>
</dbReference>
<proteinExistence type="predicted"/>
<sequence length="220" mass="23838">MTRADLTHLYFLLDRSGSMQSIKTDTEGGFAAFIEEQRKESGECRVTLAQFDDTYDVVYASRPLSAVPPLDLQPRGTTALLDAMGRLIISAGDELAALPEDERPGTVIVAIMTDGLENASREWTHPAIKALVEQQVRDYAWQFQYMGADQDAIEVGTSLGVSAAASVTYGRGKAREAMAVSSKKMAKLRRDRAAHFAGGSAAPAPMMDAYTAEERAELAD</sequence>
<keyword evidence="2" id="KW-1185">Reference proteome</keyword>
<accession>A0A316TE06</accession>
<name>A0A316TE06_9ACTN</name>
<evidence type="ECO:0000313" key="2">
    <source>
        <dbReference type="Proteomes" id="UP000245507"/>
    </source>
</evidence>
<protein>
    <recommendedName>
        <fullName evidence="3">VWA domain-containing protein</fullName>
    </recommendedName>
</protein>
<dbReference type="RefSeq" id="WP_109696796.1">
    <property type="nucleotide sequence ID" value="NZ_QGDD01000010.1"/>
</dbReference>
<dbReference type="Gene3D" id="3.40.50.410">
    <property type="entry name" value="von Willebrand factor, type A domain"/>
    <property type="match status" value="1"/>
</dbReference>
<dbReference type="Proteomes" id="UP000245507">
    <property type="component" value="Unassembled WGS sequence"/>
</dbReference>